<feature type="non-terminal residue" evidence="2">
    <location>
        <position position="357"/>
    </location>
</feature>
<dbReference type="EMBL" id="JAHGAV010001398">
    <property type="protein sequence ID" value="KAG6922264.1"/>
    <property type="molecule type" value="Genomic_DNA"/>
</dbReference>
<name>A0A8T1S103_CHESE</name>
<dbReference type="AlphaFoldDB" id="A0A8T1S103"/>
<dbReference type="Proteomes" id="UP000765507">
    <property type="component" value="Unassembled WGS sequence"/>
</dbReference>
<feature type="domain" description="ZNFX1" evidence="1">
    <location>
        <begin position="200"/>
        <end position="300"/>
    </location>
</feature>
<dbReference type="OrthoDB" id="2423195at2759"/>
<reference evidence="2 3" key="1">
    <citation type="journal article" date="2020" name="G3 (Bethesda)">
        <title>Draft Genome of the Common Snapping Turtle, Chelydra serpentina, a Model for Phenotypic Plasticity in Reptiles.</title>
        <authorList>
            <person name="Das D."/>
            <person name="Singh S.K."/>
            <person name="Bierstedt J."/>
            <person name="Erickson A."/>
            <person name="Galli G.L.J."/>
            <person name="Crossley D.A. 2nd"/>
            <person name="Rhen T."/>
        </authorList>
    </citation>
    <scope>NUCLEOTIDE SEQUENCE [LARGE SCALE GENOMIC DNA]</scope>
    <source>
        <strain evidence="2">KW</strain>
    </source>
</reference>
<organism evidence="2 3">
    <name type="scientific">Chelydra serpentina</name>
    <name type="common">Snapping turtle</name>
    <name type="synonym">Testudo serpentina</name>
    <dbReference type="NCBI Taxonomy" id="8475"/>
    <lineage>
        <taxon>Eukaryota</taxon>
        <taxon>Metazoa</taxon>
        <taxon>Chordata</taxon>
        <taxon>Craniata</taxon>
        <taxon>Vertebrata</taxon>
        <taxon>Euteleostomi</taxon>
        <taxon>Archelosauria</taxon>
        <taxon>Testudinata</taxon>
        <taxon>Testudines</taxon>
        <taxon>Cryptodira</taxon>
        <taxon>Durocryptodira</taxon>
        <taxon>Americhelydia</taxon>
        <taxon>Chelydroidea</taxon>
        <taxon>Chelydridae</taxon>
        <taxon>Chelydra</taxon>
    </lineage>
</organism>
<feature type="non-terminal residue" evidence="2">
    <location>
        <position position="1"/>
    </location>
</feature>
<comment type="caution">
    <text evidence="2">The sequence shown here is derived from an EMBL/GenBank/DDBJ whole genome shotgun (WGS) entry which is preliminary data.</text>
</comment>
<evidence type="ECO:0000313" key="2">
    <source>
        <dbReference type="EMBL" id="KAG6922264.1"/>
    </source>
</evidence>
<dbReference type="InterPro" id="IPR057373">
    <property type="entry name" value="ZNFX1"/>
</dbReference>
<accession>A0A8T1S103</accession>
<protein>
    <submittedName>
        <fullName evidence="2">Zinc finger NFX1-type containing 1</fullName>
    </submittedName>
</protein>
<proteinExistence type="predicted"/>
<evidence type="ECO:0000259" key="1">
    <source>
        <dbReference type="Pfam" id="PF25396"/>
    </source>
</evidence>
<sequence>VESAGEPEQVQPVLALALRPAFVLRSLLGFIAELDSFQHQDGQIPQEMMEDTVAALHHLLTASPQQTKTLLCYPVDLLFATVQRLQSRGFEFTWIIQKRLHDTKSLVDATFPRSSAPLASPAWQEDFHAVPVFPAPEEIFVDPGQRLKRNLPVGKYASAAAYLDTHFRLLREDFVRPLRAGISAHFSLRNVFGGAGKQRGALRLYRNVQLATVGTSPAGAMYMARFQAPRGSAHASSKRLLSGSLTCLISSDCGQVLFGTVVGGKRPELLKGAVWLDIKANHSDLLRQHLGKTDFTMVESPAFFESYRYVLEGLQEMDPARVPFQSYVVQCHTTVAPPAHFGEDVTFDLSVLRPTGR</sequence>
<gene>
    <name evidence="2" type="ORF">G0U57_003036</name>
</gene>
<evidence type="ECO:0000313" key="3">
    <source>
        <dbReference type="Proteomes" id="UP000765507"/>
    </source>
</evidence>
<keyword evidence="3" id="KW-1185">Reference proteome</keyword>
<dbReference type="Pfam" id="PF25396">
    <property type="entry name" value="ZNFX1"/>
    <property type="match status" value="1"/>
</dbReference>